<dbReference type="PANTHER" id="PTHR42783">
    <property type="entry name" value="GLUTAMATE SYNTHASE [NADPH] SMALL CHAIN"/>
    <property type="match status" value="1"/>
</dbReference>
<dbReference type="GO" id="GO:0046872">
    <property type="term" value="F:metal ion binding"/>
    <property type="evidence" value="ECO:0007669"/>
    <property type="project" value="UniProtKB-KW"/>
</dbReference>
<evidence type="ECO:0000313" key="8">
    <source>
        <dbReference type="EMBL" id="SFH90969.1"/>
    </source>
</evidence>
<dbReference type="Pfam" id="PF07992">
    <property type="entry name" value="Pyr_redox_2"/>
    <property type="match status" value="1"/>
</dbReference>
<evidence type="ECO:0000256" key="3">
    <source>
        <dbReference type="ARBA" id="ARBA00023002"/>
    </source>
</evidence>
<keyword evidence="9" id="KW-1185">Reference proteome</keyword>
<evidence type="ECO:0000256" key="1">
    <source>
        <dbReference type="ARBA" id="ARBA00022485"/>
    </source>
</evidence>
<organism evidence="8 9">
    <name type="scientific">Albimonas pacifica</name>
    <dbReference type="NCBI Taxonomy" id="1114924"/>
    <lineage>
        <taxon>Bacteria</taxon>
        <taxon>Pseudomonadati</taxon>
        <taxon>Pseudomonadota</taxon>
        <taxon>Alphaproteobacteria</taxon>
        <taxon>Rhodobacterales</taxon>
        <taxon>Paracoccaceae</taxon>
        <taxon>Albimonas</taxon>
    </lineage>
</organism>
<evidence type="ECO:0000256" key="4">
    <source>
        <dbReference type="ARBA" id="ARBA00023004"/>
    </source>
</evidence>
<dbReference type="SUPFAM" id="SSF46548">
    <property type="entry name" value="alpha-helical ferredoxin"/>
    <property type="match status" value="1"/>
</dbReference>
<dbReference type="InterPro" id="IPR028261">
    <property type="entry name" value="DPD_II"/>
</dbReference>
<dbReference type="NCBIfam" id="TIGR01318">
    <property type="entry name" value="gltD_gamma_fam"/>
    <property type="match status" value="1"/>
</dbReference>
<dbReference type="InterPro" id="IPR009051">
    <property type="entry name" value="Helical_ferredxn"/>
</dbReference>
<dbReference type="InterPro" id="IPR006006">
    <property type="entry name" value="GltD-like"/>
</dbReference>
<evidence type="ECO:0000313" key="9">
    <source>
        <dbReference type="Proteomes" id="UP000199377"/>
    </source>
</evidence>
<dbReference type="SUPFAM" id="SSF51971">
    <property type="entry name" value="Nucleotide-binding domain"/>
    <property type="match status" value="1"/>
</dbReference>
<dbReference type="Gene3D" id="3.50.50.60">
    <property type="entry name" value="FAD/NAD(P)-binding domain"/>
    <property type="match status" value="1"/>
</dbReference>
<sequence length="481" mass="52320">MAQKMLKFVDVPRGMPEKRAADARRDDFGEIYREFAAAKAEEQASRCSQCGVPYCQQHCPLHNNIPDWLKLVAEDRLEEAYQVSQATNTFPEICGRICPQDRLCEGNCVIEQSGHGTVTIGAVEKYITDTAWEKGWVKPGKPIKERPESVGVIGAGPGGLAAADALRRRGFQVTVYDRYDRSGGLMIYGIPGFKLEKHVVTRRNGQLEAAGVKFVLNCTVGKDRTFEEIRSAHDAVLIATGVYKSRDLGGPGAGLPGIKKALDYLTASNRHGFGDNVPEYTSGELNAQGKNVVVIGGGDTAMDCVRTAIRQGAKSVKCLYRRDRANMPGSQREVANAEEEGVEFVWLAAPKGFVANETDDHVAGVRVAKMRLGAPDVTGRQTPEEIEGADYTEPADLVIKALGFDPEELPTLWGCEDLPVTRWGTVRTDHRTHMTALEGVYAVGDIVRGASLVVWAIRDGREAADAIAAKFDDAARVMAAE</sequence>
<dbReference type="AlphaFoldDB" id="A0A1I3DWJ6"/>
<dbReference type="STRING" id="1114924.SAMN05216258_10348"/>
<dbReference type="Pfam" id="PF14691">
    <property type="entry name" value="Fer4_20"/>
    <property type="match status" value="1"/>
</dbReference>
<dbReference type="Gene3D" id="3.40.50.720">
    <property type="entry name" value="NAD(P)-binding Rossmann-like Domain"/>
    <property type="match status" value="1"/>
</dbReference>
<gene>
    <name evidence="8" type="ORF">SAMN05216258_10348</name>
</gene>
<dbReference type="InterPro" id="IPR036188">
    <property type="entry name" value="FAD/NAD-bd_sf"/>
</dbReference>
<feature type="domain" description="Dihydroprymidine dehydrogenase" evidence="7">
    <location>
        <begin position="25"/>
        <end position="135"/>
    </location>
</feature>
<evidence type="ECO:0000256" key="2">
    <source>
        <dbReference type="ARBA" id="ARBA00022723"/>
    </source>
</evidence>
<dbReference type="Gene3D" id="1.10.1060.10">
    <property type="entry name" value="Alpha-helical ferredoxin"/>
    <property type="match status" value="1"/>
</dbReference>
<dbReference type="Proteomes" id="UP000199377">
    <property type="component" value="Unassembled WGS sequence"/>
</dbReference>
<reference evidence="8 9" key="1">
    <citation type="submission" date="2016-10" db="EMBL/GenBank/DDBJ databases">
        <authorList>
            <person name="de Groot N.N."/>
        </authorList>
    </citation>
    <scope>NUCLEOTIDE SEQUENCE [LARGE SCALE GENOMIC DNA]</scope>
    <source>
        <strain evidence="8 9">CGMCC 1.11030</strain>
    </source>
</reference>
<dbReference type="GO" id="GO:0016491">
    <property type="term" value="F:oxidoreductase activity"/>
    <property type="evidence" value="ECO:0007669"/>
    <property type="project" value="UniProtKB-KW"/>
</dbReference>
<protein>
    <submittedName>
        <fullName evidence="8">Glutamate synthase (NADPH) small subunit</fullName>
    </submittedName>
</protein>
<dbReference type="PANTHER" id="PTHR42783:SF3">
    <property type="entry name" value="GLUTAMATE SYNTHASE [NADPH] SMALL CHAIN-RELATED"/>
    <property type="match status" value="1"/>
</dbReference>
<keyword evidence="1" id="KW-0004">4Fe-4S</keyword>
<keyword evidence="3" id="KW-0560">Oxidoreductase</keyword>
<evidence type="ECO:0000256" key="5">
    <source>
        <dbReference type="ARBA" id="ARBA00023014"/>
    </source>
</evidence>
<feature type="domain" description="FAD/NAD(P)-binding" evidence="6">
    <location>
        <begin position="150"/>
        <end position="460"/>
    </location>
</feature>
<evidence type="ECO:0000259" key="6">
    <source>
        <dbReference type="Pfam" id="PF07992"/>
    </source>
</evidence>
<dbReference type="GO" id="GO:0051539">
    <property type="term" value="F:4 iron, 4 sulfur cluster binding"/>
    <property type="evidence" value="ECO:0007669"/>
    <property type="project" value="UniProtKB-KW"/>
</dbReference>
<accession>A0A1I3DWJ6</accession>
<keyword evidence="2" id="KW-0479">Metal-binding</keyword>
<evidence type="ECO:0000259" key="7">
    <source>
        <dbReference type="Pfam" id="PF14691"/>
    </source>
</evidence>
<name>A0A1I3DWJ6_9RHOB</name>
<keyword evidence="5" id="KW-0411">Iron-sulfur</keyword>
<keyword evidence="4" id="KW-0408">Iron</keyword>
<dbReference type="EMBL" id="FOQH01000003">
    <property type="protein sequence ID" value="SFH90969.1"/>
    <property type="molecule type" value="Genomic_DNA"/>
</dbReference>
<dbReference type="PRINTS" id="PR00419">
    <property type="entry name" value="ADXRDTASE"/>
</dbReference>
<proteinExistence type="predicted"/>
<dbReference type="InterPro" id="IPR023753">
    <property type="entry name" value="FAD/NAD-binding_dom"/>
</dbReference>